<evidence type="ECO:0000313" key="1">
    <source>
        <dbReference type="EMBL" id="MEJ5195785.1"/>
    </source>
</evidence>
<dbReference type="SUPFAM" id="SSF103084">
    <property type="entry name" value="Holliday junction resolvase RusA"/>
    <property type="match status" value="1"/>
</dbReference>
<gene>
    <name evidence="1" type="ORF">WF834_06260</name>
</gene>
<dbReference type="Proteomes" id="UP001373196">
    <property type="component" value="Unassembled WGS sequence"/>
</dbReference>
<evidence type="ECO:0000313" key="2">
    <source>
        <dbReference type="Proteomes" id="UP001373196"/>
    </source>
</evidence>
<proteinExistence type="predicted"/>
<dbReference type="EMBL" id="JBBFGL010000005">
    <property type="protein sequence ID" value="MEJ5195785.1"/>
    <property type="molecule type" value="Genomic_DNA"/>
</dbReference>
<dbReference type="InterPro" id="IPR036614">
    <property type="entry name" value="RusA-like_sf"/>
</dbReference>
<dbReference type="GO" id="GO:0006281">
    <property type="term" value="P:DNA repair"/>
    <property type="evidence" value="ECO:0007669"/>
    <property type="project" value="InterPro"/>
</dbReference>
<dbReference type="GO" id="GO:0000287">
    <property type="term" value="F:magnesium ion binding"/>
    <property type="evidence" value="ECO:0007669"/>
    <property type="project" value="InterPro"/>
</dbReference>
<comment type="caution">
    <text evidence="1">The sequence shown here is derived from an EMBL/GenBank/DDBJ whole genome shotgun (WGS) entry which is preliminary data.</text>
</comment>
<dbReference type="Gene3D" id="3.30.1330.70">
    <property type="entry name" value="Holliday junction resolvase RusA"/>
    <property type="match status" value="1"/>
</dbReference>
<dbReference type="RefSeq" id="WP_339395269.1">
    <property type="nucleotide sequence ID" value="NZ_JBBFGL010000005.1"/>
</dbReference>
<accession>A0AB35Y372</accession>
<dbReference type="AlphaFoldDB" id="A0AB35Y372"/>
<reference evidence="1" key="1">
    <citation type="submission" date="2024-03" db="EMBL/GenBank/DDBJ databases">
        <authorList>
            <person name="Plomp N."/>
            <person name="Harmsen H.J."/>
        </authorList>
    </citation>
    <scope>NUCLEOTIDE SEQUENCE</scope>
    <source>
        <strain evidence="1">HTF-128</strain>
    </source>
</reference>
<name>A0AB35Y372_9FIRM</name>
<dbReference type="GO" id="GO:0006310">
    <property type="term" value="P:DNA recombination"/>
    <property type="evidence" value="ECO:0007669"/>
    <property type="project" value="InterPro"/>
</dbReference>
<sequence>MKHYKLTIPGLLPGLNEYVDAERGAKGKYKAAAIKKQAENVIGYMIKTQLRGVRFTRPVVIHYTWIEPNRRRDKDNIAFAKKFIQDSLVHAGVLQNDGWKHIEHFTDDFAVDPKNPRVEVIIEEFEGGYKK</sequence>
<organism evidence="1 2">
    <name type="scientific">Faecalibacterium wellingii</name>
    <dbReference type="NCBI Taxonomy" id="2929491"/>
    <lineage>
        <taxon>Bacteria</taxon>
        <taxon>Bacillati</taxon>
        <taxon>Bacillota</taxon>
        <taxon>Clostridia</taxon>
        <taxon>Eubacteriales</taxon>
        <taxon>Oscillospiraceae</taxon>
        <taxon>Faecalibacterium</taxon>
    </lineage>
</organism>
<protein>
    <submittedName>
        <fullName evidence="1">Uncharacterized protein</fullName>
    </submittedName>
</protein>